<keyword evidence="1" id="KW-0059">Arsenical resistance</keyword>
<name>A0A317T2N8_9CHLB</name>
<dbReference type="GO" id="GO:0046685">
    <property type="term" value="P:response to arsenic-containing substance"/>
    <property type="evidence" value="ECO:0007669"/>
    <property type="project" value="UniProtKB-KW"/>
</dbReference>
<dbReference type="EMBL" id="PDNZ01000013">
    <property type="protein sequence ID" value="PWW80968.1"/>
    <property type="molecule type" value="Genomic_DNA"/>
</dbReference>
<dbReference type="SMART" id="SM00226">
    <property type="entry name" value="LMWPc"/>
    <property type="match status" value="1"/>
</dbReference>
<evidence type="ECO:0000313" key="4">
    <source>
        <dbReference type="Proteomes" id="UP000246278"/>
    </source>
</evidence>
<organism evidence="3 4">
    <name type="scientific">Prosthecochloris marina</name>
    <dbReference type="NCBI Taxonomy" id="2017681"/>
    <lineage>
        <taxon>Bacteria</taxon>
        <taxon>Pseudomonadati</taxon>
        <taxon>Chlorobiota</taxon>
        <taxon>Chlorobiia</taxon>
        <taxon>Chlorobiales</taxon>
        <taxon>Chlorobiaceae</taxon>
        <taxon>Prosthecochloris</taxon>
    </lineage>
</organism>
<dbReference type="InterPro" id="IPR036196">
    <property type="entry name" value="Ptyr_pPase_sf"/>
</dbReference>
<feature type="domain" description="Phosphotyrosine protein phosphatase I" evidence="2">
    <location>
        <begin position="5"/>
        <end position="144"/>
    </location>
</feature>
<dbReference type="RefSeq" id="WP_110024366.1">
    <property type="nucleotide sequence ID" value="NZ_PDNZ01000013.1"/>
</dbReference>
<accession>A0A317T2N8</accession>
<dbReference type="SUPFAM" id="SSF52788">
    <property type="entry name" value="Phosphotyrosine protein phosphatases I"/>
    <property type="match status" value="1"/>
</dbReference>
<comment type="caution">
    <text evidence="3">The sequence shown here is derived from an EMBL/GenBank/DDBJ whole genome shotgun (WGS) entry which is preliminary data.</text>
</comment>
<dbReference type="Pfam" id="PF01451">
    <property type="entry name" value="LMWPc"/>
    <property type="match status" value="1"/>
</dbReference>
<dbReference type="InterPro" id="IPR023485">
    <property type="entry name" value="Ptyr_pPase"/>
</dbReference>
<dbReference type="PANTHER" id="PTHR43428:SF1">
    <property type="entry name" value="ARSENATE REDUCTASE"/>
    <property type="match status" value="1"/>
</dbReference>
<dbReference type="AlphaFoldDB" id="A0A317T2N8"/>
<dbReference type="CDD" id="cd16345">
    <property type="entry name" value="LMWP_ArsC"/>
    <property type="match status" value="1"/>
</dbReference>
<dbReference type="OrthoDB" id="9799096at2"/>
<evidence type="ECO:0000259" key="2">
    <source>
        <dbReference type="SMART" id="SM00226"/>
    </source>
</evidence>
<evidence type="ECO:0000256" key="1">
    <source>
        <dbReference type="ARBA" id="ARBA00022849"/>
    </source>
</evidence>
<evidence type="ECO:0000313" key="3">
    <source>
        <dbReference type="EMBL" id="PWW80968.1"/>
    </source>
</evidence>
<dbReference type="PANTHER" id="PTHR43428">
    <property type="entry name" value="ARSENATE REDUCTASE"/>
    <property type="match status" value="1"/>
</dbReference>
<dbReference type="Gene3D" id="3.40.50.2300">
    <property type="match status" value="1"/>
</dbReference>
<sequence length="145" mass="16724">MDKKQKVLFLCTGNSARSQMAEGLLRDMAGDRFEPLSAGMEARDEIHPVAVQVMQEVDIDISGQHPKGLEEYLGKTFIHYLIVVCSKANETCPRIWPGLLSEENRFYWPFDDPAEATGTDEEKLDVFRRVRDEIREKLVEWIKDH</sequence>
<keyword evidence="4" id="KW-1185">Reference proteome</keyword>
<gene>
    <name evidence="3" type="ORF">CR164_12645</name>
</gene>
<dbReference type="Proteomes" id="UP000246278">
    <property type="component" value="Unassembled WGS sequence"/>
</dbReference>
<reference evidence="4" key="1">
    <citation type="submission" date="2017-10" db="EMBL/GenBank/DDBJ databases">
        <authorList>
            <person name="Gaisin V.A."/>
            <person name="Rysina M.S."/>
            <person name="Grouzdev D.S."/>
        </authorList>
    </citation>
    <scope>NUCLEOTIDE SEQUENCE [LARGE SCALE GENOMIC DNA]</scope>
    <source>
        <strain evidence="4">V1</strain>
    </source>
</reference>
<protein>
    <submittedName>
        <fullName evidence="3">Low molecular weight phosphatase family protein</fullName>
    </submittedName>
</protein>
<proteinExistence type="predicted"/>